<dbReference type="PANTHER" id="PTHR45960">
    <property type="entry name" value="GRB2-ASSOCIATED-BINDING PROTEIN"/>
    <property type="match status" value="1"/>
</dbReference>
<feature type="compositionally biased region" description="Low complexity" evidence="1">
    <location>
        <begin position="205"/>
        <end position="220"/>
    </location>
</feature>
<feature type="compositionally biased region" description="Polar residues" evidence="1">
    <location>
        <begin position="793"/>
        <end position="819"/>
    </location>
</feature>
<dbReference type="EMBL" id="OC859499">
    <property type="protein sequence ID" value="CAD7627659.1"/>
    <property type="molecule type" value="Genomic_DNA"/>
</dbReference>
<evidence type="ECO:0000256" key="1">
    <source>
        <dbReference type="SAM" id="MobiDB-lite"/>
    </source>
</evidence>
<feature type="compositionally biased region" description="Polar residues" evidence="1">
    <location>
        <begin position="475"/>
        <end position="485"/>
    </location>
</feature>
<evidence type="ECO:0000313" key="4">
    <source>
        <dbReference type="Proteomes" id="UP000759131"/>
    </source>
</evidence>
<protein>
    <recommendedName>
        <fullName evidence="2">PH domain-containing protein</fullName>
    </recommendedName>
</protein>
<organism evidence="3">
    <name type="scientific">Medioppia subpectinata</name>
    <dbReference type="NCBI Taxonomy" id="1979941"/>
    <lineage>
        <taxon>Eukaryota</taxon>
        <taxon>Metazoa</taxon>
        <taxon>Ecdysozoa</taxon>
        <taxon>Arthropoda</taxon>
        <taxon>Chelicerata</taxon>
        <taxon>Arachnida</taxon>
        <taxon>Acari</taxon>
        <taxon>Acariformes</taxon>
        <taxon>Sarcoptiformes</taxon>
        <taxon>Oribatida</taxon>
        <taxon>Brachypylina</taxon>
        <taxon>Oppioidea</taxon>
        <taxon>Oppiidae</taxon>
        <taxon>Medioppia</taxon>
    </lineage>
</organism>
<dbReference type="OrthoDB" id="67516at2759"/>
<evidence type="ECO:0000259" key="2">
    <source>
        <dbReference type="PROSITE" id="PS50003"/>
    </source>
</evidence>
<feature type="domain" description="PH" evidence="2">
    <location>
        <begin position="79"/>
        <end position="183"/>
    </location>
</feature>
<sequence length="848" mass="93489">MDSTQTSRSIHHNINNNIHNNHNNNHQNSSLSNVIVCEGWLTKSPPEKLWKTRKGFVSQGFNSGQQIVCENWSLVRIDCIALHGFVVKVGQKWGRRWFVLRLSGHIPGQYVLEYYADATKKKIKGTIDLDQCEQVDAGLQLESRKDNFQHMFDVRTSKRTFYLVANSESEMNRWVECICSVCGLKIHVEEGQDDRYSPQPSQEFAFSASNNNNNVSSNNTNTSTGVSFTATSTAITCAPTSSTTVSTNTLTKSNKNSVNVNNMKNNSKTNTENTSNTRISVTHIEGPSGPYIPISECHTGKPINGSLTDLDAVPQLPYKLSRTVSDDCYDIPRQLNPQMDSNDNIRGNDLLDCVPKAPKSATNNHSKEVRNSDSTVYNAPRVNWSTYPRDSPEALAFNANDGTRTSVRSCNASVDVTARHCSVNDSGFETHRSSSPLSSDFNRDSIQSSDSSAHFQPPPRPPKPPSLRKSKNKSESSGSLPNVSQLYDVPITAVEQNFTKPEDENSLKHKSSESPKSPDDLYDFPRMNVRSDAATALQPNGSPDREVPLINATVPIAFDRSSMKSSKKHSYTNAPAGYFTNKESVFIYEYKPTLTSGAVEDNSNAFATTADSHQDRSPVTPNSASYSNSIISSSLPNSLVVGPPAVHRELKPRRKGSDSDSATLPSPTMKAPPMQLQPPPALTRIHSAPTKRSFRKPRTPGHSQVTINGTPPRIPSRVLQNNHNREPSTSEDDVSLNGNGSRRNSANDEVKGTVVPPPRRPFEGSEIQYLDLDLESDTNSQSPRTPNEHNHQRSGSTLSNKELSLNASQSQAANPSGSTVYKTVDFVKTSAFNKMRVNQESYRNSKDK</sequence>
<dbReference type="Pfam" id="PF00169">
    <property type="entry name" value="PH"/>
    <property type="match status" value="1"/>
</dbReference>
<proteinExistence type="predicted"/>
<feature type="compositionally biased region" description="Pro residues" evidence="1">
    <location>
        <begin position="456"/>
        <end position="465"/>
    </location>
</feature>
<dbReference type="PANTHER" id="PTHR45960:SF2">
    <property type="entry name" value="PROTEIN DAUGHTER OF SEVENLESS"/>
    <property type="match status" value="1"/>
</dbReference>
<feature type="region of interest" description="Disordered" evidence="1">
    <location>
        <begin position="425"/>
        <end position="524"/>
    </location>
</feature>
<feature type="region of interest" description="Disordered" evidence="1">
    <location>
        <begin position="647"/>
        <end position="764"/>
    </location>
</feature>
<evidence type="ECO:0000313" key="3">
    <source>
        <dbReference type="EMBL" id="CAD7627659.1"/>
    </source>
</evidence>
<dbReference type="SUPFAM" id="SSF50729">
    <property type="entry name" value="PH domain-like"/>
    <property type="match status" value="1"/>
</dbReference>
<feature type="compositionally biased region" description="Basic and acidic residues" evidence="1">
    <location>
        <begin position="500"/>
        <end position="519"/>
    </location>
</feature>
<dbReference type="InterPro" id="IPR001849">
    <property type="entry name" value="PH_domain"/>
</dbReference>
<dbReference type="AlphaFoldDB" id="A0A7R9KRA8"/>
<accession>A0A7R9KRA8</accession>
<dbReference type="GO" id="GO:0005737">
    <property type="term" value="C:cytoplasm"/>
    <property type="evidence" value="ECO:0007669"/>
    <property type="project" value="TreeGrafter"/>
</dbReference>
<name>A0A7R9KRA8_9ACAR</name>
<feature type="region of interest" description="Disordered" evidence="1">
    <location>
        <begin position="1"/>
        <end position="26"/>
    </location>
</feature>
<feature type="compositionally biased region" description="Low complexity" evidence="1">
    <location>
        <begin position="12"/>
        <end position="26"/>
    </location>
</feature>
<feature type="compositionally biased region" description="Polar residues" evidence="1">
    <location>
        <begin position="425"/>
        <end position="454"/>
    </location>
</feature>
<keyword evidence="4" id="KW-1185">Reference proteome</keyword>
<feature type="region of interest" description="Disordered" evidence="1">
    <location>
        <begin position="194"/>
        <end position="220"/>
    </location>
</feature>
<feature type="region of interest" description="Disordered" evidence="1">
    <location>
        <begin position="776"/>
        <end position="819"/>
    </location>
</feature>
<dbReference type="Proteomes" id="UP000759131">
    <property type="component" value="Unassembled WGS sequence"/>
</dbReference>
<dbReference type="InterPro" id="IPR011993">
    <property type="entry name" value="PH-like_dom_sf"/>
</dbReference>
<gene>
    <name evidence="3" type="ORF">OSB1V03_LOCUS8084</name>
</gene>
<feature type="region of interest" description="Disordered" evidence="1">
    <location>
        <begin position="608"/>
        <end position="628"/>
    </location>
</feature>
<reference evidence="3" key="1">
    <citation type="submission" date="2020-11" db="EMBL/GenBank/DDBJ databases">
        <authorList>
            <person name="Tran Van P."/>
        </authorList>
    </citation>
    <scope>NUCLEOTIDE SEQUENCE</scope>
</reference>
<dbReference type="InterPro" id="IPR046355">
    <property type="entry name" value="Gab1-4-like"/>
</dbReference>
<feature type="region of interest" description="Disordered" evidence="1">
    <location>
        <begin position="240"/>
        <end position="275"/>
    </location>
</feature>
<dbReference type="GO" id="GO:0035591">
    <property type="term" value="F:signaling adaptor activity"/>
    <property type="evidence" value="ECO:0007669"/>
    <property type="project" value="TreeGrafter"/>
</dbReference>
<dbReference type="PROSITE" id="PS50003">
    <property type="entry name" value="PH_DOMAIN"/>
    <property type="match status" value="1"/>
</dbReference>
<dbReference type="SMART" id="SM00233">
    <property type="entry name" value="PH"/>
    <property type="match status" value="1"/>
</dbReference>
<dbReference type="Gene3D" id="2.30.29.30">
    <property type="entry name" value="Pleckstrin-homology domain (PH domain)/Phosphotyrosine-binding domain (PTB)"/>
    <property type="match status" value="1"/>
</dbReference>
<dbReference type="GO" id="GO:0007165">
    <property type="term" value="P:signal transduction"/>
    <property type="evidence" value="ECO:0007669"/>
    <property type="project" value="TreeGrafter"/>
</dbReference>
<dbReference type="EMBL" id="CAJPIZ010004924">
    <property type="protein sequence ID" value="CAG2108089.1"/>
    <property type="molecule type" value="Genomic_DNA"/>
</dbReference>